<accession>A0AA39WFV1</accession>
<evidence type="ECO:0000259" key="3">
    <source>
        <dbReference type="Pfam" id="PF00557"/>
    </source>
</evidence>
<gene>
    <name evidence="4" type="ORF">B0T14DRAFT_438332</name>
</gene>
<reference evidence="4" key="1">
    <citation type="submission" date="2023-06" db="EMBL/GenBank/DDBJ databases">
        <title>Genome-scale phylogeny and comparative genomics of the fungal order Sordariales.</title>
        <authorList>
            <consortium name="Lawrence Berkeley National Laboratory"/>
            <person name="Hensen N."/>
            <person name="Bonometti L."/>
            <person name="Westerberg I."/>
            <person name="Brannstrom I.O."/>
            <person name="Guillou S."/>
            <person name="Cros-Aarteil S."/>
            <person name="Calhoun S."/>
            <person name="Haridas S."/>
            <person name="Kuo A."/>
            <person name="Mondo S."/>
            <person name="Pangilinan J."/>
            <person name="Riley R."/>
            <person name="Labutti K."/>
            <person name="Andreopoulos B."/>
            <person name="Lipzen A."/>
            <person name="Chen C."/>
            <person name="Yanf M."/>
            <person name="Daum C."/>
            <person name="Ng V."/>
            <person name="Clum A."/>
            <person name="Steindorff A."/>
            <person name="Ohm R."/>
            <person name="Martin F."/>
            <person name="Silar P."/>
            <person name="Natvig D."/>
            <person name="Lalanne C."/>
            <person name="Gautier V."/>
            <person name="Ament-Velasquez S.L."/>
            <person name="Kruys A."/>
            <person name="Hutchinson M.I."/>
            <person name="Powell A.J."/>
            <person name="Barry K."/>
            <person name="Miller A.N."/>
            <person name="Grigoriev I.V."/>
            <person name="Debuchy R."/>
            <person name="Gladieux P."/>
            <person name="Thoren M.H."/>
            <person name="Johannesson H."/>
        </authorList>
    </citation>
    <scope>NUCLEOTIDE SEQUENCE</scope>
    <source>
        <strain evidence="4">CBS 606.72</strain>
    </source>
</reference>
<evidence type="ECO:0000256" key="2">
    <source>
        <dbReference type="SAM" id="SignalP"/>
    </source>
</evidence>
<dbReference type="Pfam" id="PF00557">
    <property type="entry name" value="Peptidase_M24"/>
    <property type="match status" value="1"/>
</dbReference>
<organism evidence="4 5">
    <name type="scientific">Immersiella caudata</name>
    <dbReference type="NCBI Taxonomy" id="314043"/>
    <lineage>
        <taxon>Eukaryota</taxon>
        <taxon>Fungi</taxon>
        <taxon>Dikarya</taxon>
        <taxon>Ascomycota</taxon>
        <taxon>Pezizomycotina</taxon>
        <taxon>Sordariomycetes</taxon>
        <taxon>Sordariomycetidae</taxon>
        <taxon>Sordariales</taxon>
        <taxon>Lasiosphaeriaceae</taxon>
        <taxon>Immersiella</taxon>
    </lineage>
</organism>
<dbReference type="Gene3D" id="3.90.230.10">
    <property type="entry name" value="Creatinase/methionine aminopeptidase superfamily"/>
    <property type="match status" value="1"/>
</dbReference>
<keyword evidence="2" id="KW-0732">Signal</keyword>
<evidence type="ECO:0000313" key="5">
    <source>
        <dbReference type="Proteomes" id="UP001175000"/>
    </source>
</evidence>
<dbReference type="SUPFAM" id="SSF55920">
    <property type="entry name" value="Creatinase/aminopeptidase"/>
    <property type="match status" value="1"/>
</dbReference>
<proteinExistence type="predicted"/>
<sequence>MHCNWKLKLFLFLSVHSLGDAARSPTAEPQASSPTPEYHQLPPLREQAKIQDAWTKERRAHIGTILKKNGVDAWLVSQREYAEETVFWSLKSATQFSARRRTTMLFFASPSGYSPSSYTWVDNTPHLWEQARAALTAHSPKKIAVDIHPEIAFSSGLHAGELEALRKGLGPEWSTRLTSEPMLAVEYIATMPRARADWYRRLQSTAWAVISEGFSEKVIQPGTTTTTDVEWWFREKLQQMNYTTWFHPSVSIIDGKVWFASIKGQSDDVIRYGDLLHVDFGLAALGMNTDTQHLAYVLHPGEADDMVPQGLQEGLRKGNRAQDVVKRNMKVGRTGNEVLLASLEDMRMEGIDGKVYCHPIGDWGHSAGTLIGMTNLQGGVPILGDLPLLPETYYSIELLVNHFVPERNATLSFPLEEDVMWSPAEDSALGTGSDSTWKWAFGRQERFHLIRTPSSGLREGIRDGPSNLEPHRDL</sequence>
<dbReference type="EMBL" id="JAULSU010000006">
    <property type="protein sequence ID" value="KAK0614636.1"/>
    <property type="molecule type" value="Genomic_DNA"/>
</dbReference>
<dbReference type="InterPro" id="IPR000994">
    <property type="entry name" value="Pept_M24"/>
</dbReference>
<feature type="domain" description="Peptidase M24" evidence="3">
    <location>
        <begin position="217"/>
        <end position="393"/>
    </location>
</feature>
<dbReference type="InterPro" id="IPR036005">
    <property type="entry name" value="Creatinase/aminopeptidase-like"/>
</dbReference>
<protein>
    <recommendedName>
        <fullName evidence="3">Peptidase M24 domain-containing protein</fullName>
    </recommendedName>
</protein>
<keyword evidence="5" id="KW-1185">Reference proteome</keyword>
<feature type="chain" id="PRO_5041242865" description="Peptidase M24 domain-containing protein" evidence="2">
    <location>
        <begin position="22"/>
        <end position="474"/>
    </location>
</feature>
<feature type="signal peptide" evidence="2">
    <location>
        <begin position="1"/>
        <end position="21"/>
    </location>
</feature>
<name>A0AA39WFV1_9PEZI</name>
<feature type="region of interest" description="Disordered" evidence="1">
    <location>
        <begin position="23"/>
        <end position="42"/>
    </location>
</feature>
<evidence type="ECO:0000313" key="4">
    <source>
        <dbReference type="EMBL" id="KAK0614636.1"/>
    </source>
</evidence>
<dbReference type="AlphaFoldDB" id="A0AA39WFV1"/>
<evidence type="ECO:0000256" key="1">
    <source>
        <dbReference type="SAM" id="MobiDB-lite"/>
    </source>
</evidence>
<comment type="caution">
    <text evidence="4">The sequence shown here is derived from an EMBL/GenBank/DDBJ whole genome shotgun (WGS) entry which is preliminary data.</text>
</comment>
<dbReference type="Proteomes" id="UP001175000">
    <property type="component" value="Unassembled WGS sequence"/>
</dbReference>